<name>A0A0D7BHA4_9AGAR</name>
<sequence length="284" mass="30109">MISILASRRVLHYSPFPVAARRISTQPARTAIITGAGQGIGRAIALRLARDKFDICVNDLESNASRAESVVEEIRALGRRAVVAYGDVSQLKDVEAIVATSVSALGSLTAMVSNAGVSKAQDIFDVTEADLRRMWDINVTGTFLCDQVAAKQLVEQGTGGKIINAASIVSYMVDPKLAPYCASKAAVRSLTQSFAKALGPYKINVNAYAPGVVDTNMWDVIDEGMGSVNGMKKGDNFKAFGANILLGRSSVPEDPANVVSWLASKDSDYVTGQTIVVDGGMVFT</sequence>
<dbReference type="PROSITE" id="PS00061">
    <property type="entry name" value="ADH_SHORT"/>
    <property type="match status" value="1"/>
</dbReference>
<protein>
    <submittedName>
        <fullName evidence="3">NAD(P)-binding protein</fullName>
    </submittedName>
</protein>
<dbReference type="InterPro" id="IPR002347">
    <property type="entry name" value="SDR_fam"/>
</dbReference>
<evidence type="ECO:0000313" key="3">
    <source>
        <dbReference type="EMBL" id="KIY69827.1"/>
    </source>
</evidence>
<dbReference type="PANTHER" id="PTHR42760:SF121">
    <property type="entry name" value="3-OXOACYL-(ACYL-CARRIER-PROTEIN) REDUCTASE"/>
    <property type="match status" value="1"/>
</dbReference>
<dbReference type="InterPro" id="IPR036291">
    <property type="entry name" value="NAD(P)-bd_dom_sf"/>
</dbReference>
<dbReference type="PANTHER" id="PTHR42760">
    <property type="entry name" value="SHORT-CHAIN DEHYDROGENASES/REDUCTASES FAMILY MEMBER"/>
    <property type="match status" value="1"/>
</dbReference>
<organism evidence="3 4">
    <name type="scientific">Cylindrobasidium torrendii FP15055 ss-10</name>
    <dbReference type="NCBI Taxonomy" id="1314674"/>
    <lineage>
        <taxon>Eukaryota</taxon>
        <taxon>Fungi</taxon>
        <taxon>Dikarya</taxon>
        <taxon>Basidiomycota</taxon>
        <taxon>Agaricomycotina</taxon>
        <taxon>Agaricomycetes</taxon>
        <taxon>Agaricomycetidae</taxon>
        <taxon>Agaricales</taxon>
        <taxon>Marasmiineae</taxon>
        <taxon>Physalacriaceae</taxon>
        <taxon>Cylindrobasidium</taxon>
    </lineage>
</organism>
<dbReference type="EMBL" id="KN880477">
    <property type="protein sequence ID" value="KIY69827.1"/>
    <property type="molecule type" value="Genomic_DNA"/>
</dbReference>
<proteinExistence type="inferred from homology"/>
<dbReference type="GO" id="GO:0048038">
    <property type="term" value="F:quinone binding"/>
    <property type="evidence" value="ECO:0007669"/>
    <property type="project" value="TreeGrafter"/>
</dbReference>
<dbReference type="FunFam" id="3.40.50.720:FF:000084">
    <property type="entry name" value="Short-chain dehydrogenase reductase"/>
    <property type="match status" value="1"/>
</dbReference>
<dbReference type="SUPFAM" id="SSF51735">
    <property type="entry name" value="NAD(P)-binding Rossmann-fold domains"/>
    <property type="match status" value="1"/>
</dbReference>
<reference evidence="3 4" key="1">
    <citation type="journal article" date="2015" name="Fungal Genet. Biol.">
        <title>Evolution of novel wood decay mechanisms in Agaricales revealed by the genome sequences of Fistulina hepatica and Cylindrobasidium torrendii.</title>
        <authorList>
            <person name="Floudas D."/>
            <person name="Held B.W."/>
            <person name="Riley R."/>
            <person name="Nagy L.G."/>
            <person name="Koehler G."/>
            <person name="Ransdell A.S."/>
            <person name="Younus H."/>
            <person name="Chow J."/>
            <person name="Chiniquy J."/>
            <person name="Lipzen A."/>
            <person name="Tritt A."/>
            <person name="Sun H."/>
            <person name="Haridas S."/>
            <person name="LaButti K."/>
            <person name="Ohm R.A."/>
            <person name="Kues U."/>
            <person name="Blanchette R.A."/>
            <person name="Grigoriev I.V."/>
            <person name="Minto R.E."/>
            <person name="Hibbett D.S."/>
        </authorList>
    </citation>
    <scope>NUCLEOTIDE SEQUENCE [LARGE SCALE GENOMIC DNA]</scope>
    <source>
        <strain evidence="3 4">FP15055 ss-10</strain>
    </source>
</reference>
<dbReference type="PRINTS" id="PR00080">
    <property type="entry name" value="SDRFAMILY"/>
</dbReference>
<evidence type="ECO:0000256" key="2">
    <source>
        <dbReference type="ARBA" id="ARBA00022857"/>
    </source>
</evidence>
<dbReference type="Pfam" id="PF13561">
    <property type="entry name" value="adh_short_C2"/>
    <property type="match status" value="1"/>
</dbReference>
<dbReference type="Proteomes" id="UP000054007">
    <property type="component" value="Unassembled WGS sequence"/>
</dbReference>
<accession>A0A0D7BHA4</accession>
<dbReference type="OrthoDB" id="498125at2759"/>
<dbReference type="AlphaFoldDB" id="A0A0D7BHA4"/>
<dbReference type="GO" id="GO:0006633">
    <property type="term" value="P:fatty acid biosynthetic process"/>
    <property type="evidence" value="ECO:0007669"/>
    <property type="project" value="TreeGrafter"/>
</dbReference>
<comment type="similarity">
    <text evidence="1">Belongs to the short-chain dehydrogenases/reductases (SDR) family.</text>
</comment>
<gene>
    <name evidence="3" type="ORF">CYLTODRAFT_348723</name>
</gene>
<dbReference type="GO" id="GO:0016616">
    <property type="term" value="F:oxidoreductase activity, acting on the CH-OH group of donors, NAD or NADP as acceptor"/>
    <property type="evidence" value="ECO:0007669"/>
    <property type="project" value="TreeGrafter"/>
</dbReference>
<evidence type="ECO:0000313" key="4">
    <source>
        <dbReference type="Proteomes" id="UP000054007"/>
    </source>
</evidence>
<dbReference type="STRING" id="1314674.A0A0D7BHA4"/>
<keyword evidence="2" id="KW-0521">NADP</keyword>
<dbReference type="Gene3D" id="3.40.50.720">
    <property type="entry name" value="NAD(P)-binding Rossmann-like Domain"/>
    <property type="match status" value="1"/>
</dbReference>
<dbReference type="PRINTS" id="PR00081">
    <property type="entry name" value="GDHRDH"/>
</dbReference>
<evidence type="ECO:0000256" key="1">
    <source>
        <dbReference type="ARBA" id="ARBA00006484"/>
    </source>
</evidence>
<keyword evidence="4" id="KW-1185">Reference proteome</keyword>
<dbReference type="InterPro" id="IPR020904">
    <property type="entry name" value="Sc_DH/Rdtase_CS"/>
</dbReference>